<sequence>MAFGYGTAAPACDKHAVASMLDESTSSKSCDSDISDNFEKMTLKADAAVDVVKCAENLACHALCHGCLSVVLLRVGHRRELRFFPYETEPVYARQFSGRCVADARSLKRMEVRLNSVFSRSRYLNLATLHPLYDLLQCSGVLNGIEIDPESFKRKMSAAPLQKAKMFVATTTCTPFVLNAIELAAYLDEFLHLPKKMSFMAKSMYA</sequence>
<organism evidence="1 2">
    <name type="scientific">Trichuris muris</name>
    <name type="common">Mouse whipworm</name>
    <dbReference type="NCBI Taxonomy" id="70415"/>
    <lineage>
        <taxon>Eukaryota</taxon>
        <taxon>Metazoa</taxon>
        <taxon>Ecdysozoa</taxon>
        <taxon>Nematoda</taxon>
        <taxon>Enoplea</taxon>
        <taxon>Dorylaimia</taxon>
        <taxon>Trichinellida</taxon>
        <taxon>Trichuridae</taxon>
        <taxon>Trichuris</taxon>
    </lineage>
</organism>
<evidence type="ECO:0000313" key="1">
    <source>
        <dbReference type="Proteomes" id="UP000046395"/>
    </source>
</evidence>
<accession>A0A5S6Q9N6</accession>
<dbReference type="Proteomes" id="UP000046395">
    <property type="component" value="Unassembled WGS sequence"/>
</dbReference>
<name>A0A5S6Q9N6_TRIMR</name>
<dbReference type="WBParaSite" id="TMUE_1000003903.1">
    <property type="protein sequence ID" value="TMUE_1000003903.1"/>
    <property type="gene ID" value="WBGene00292133"/>
</dbReference>
<dbReference type="AlphaFoldDB" id="A0A5S6Q9N6"/>
<evidence type="ECO:0000313" key="2">
    <source>
        <dbReference type="WBParaSite" id="TMUE_1000003903.1"/>
    </source>
</evidence>
<reference evidence="2" key="1">
    <citation type="submission" date="2019-12" db="UniProtKB">
        <authorList>
            <consortium name="WormBaseParasite"/>
        </authorList>
    </citation>
    <scope>IDENTIFICATION</scope>
</reference>
<protein>
    <submittedName>
        <fullName evidence="2">Uncharacterized protein</fullName>
    </submittedName>
</protein>
<proteinExistence type="predicted"/>
<keyword evidence="1" id="KW-1185">Reference proteome</keyword>